<dbReference type="Proteomes" id="UP001165121">
    <property type="component" value="Unassembled WGS sequence"/>
</dbReference>
<dbReference type="EMBL" id="BSXT01002189">
    <property type="protein sequence ID" value="GMF47704.1"/>
    <property type="molecule type" value="Genomic_DNA"/>
</dbReference>
<sequence>MVRKQVCELSRFLGGFQVSDGTKPVWVAGHSSRKGKLYIDRCYTTQNNLTASSLMNVIKVHYQRSSQTDTASLKACLTHPNFELALSPDLSSEEEATTLPGSRIWNTDFKHMEPISVDIEALARMINYTNTTG</sequence>
<protein>
    <submittedName>
        <fullName evidence="1">Unnamed protein product</fullName>
    </submittedName>
</protein>
<accession>A0A9W6XX23</accession>
<evidence type="ECO:0000313" key="2">
    <source>
        <dbReference type="Proteomes" id="UP001165121"/>
    </source>
</evidence>
<proteinExistence type="predicted"/>
<comment type="caution">
    <text evidence="1">The sequence shown here is derived from an EMBL/GenBank/DDBJ whole genome shotgun (WGS) entry which is preliminary data.</text>
</comment>
<keyword evidence="2" id="KW-1185">Reference proteome</keyword>
<dbReference type="AlphaFoldDB" id="A0A9W6XX23"/>
<name>A0A9W6XX23_9STRA</name>
<gene>
    <name evidence="1" type="ORF">Pfra01_001814200</name>
</gene>
<evidence type="ECO:0000313" key="1">
    <source>
        <dbReference type="EMBL" id="GMF47704.1"/>
    </source>
</evidence>
<reference evidence="1" key="1">
    <citation type="submission" date="2023-04" db="EMBL/GenBank/DDBJ databases">
        <title>Phytophthora fragariaefolia NBRC 109709.</title>
        <authorList>
            <person name="Ichikawa N."/>
            <person name="Sato H."/>
            <person name="Tonouchi N."/>
        </authorList>
    </citation>
    <scope>NUCLEOTIDE SEQUENCE</scope>
    <source>
        <strain evidence="1">NBRC 109709</strain>
    </source>
</reference>
<organism evidence="1 2">
    <name type="scientific">Phytophthora fragariaefolia</name>
    <dbReference type="NCBI Taxonomy" id="1490495"/>
    <lineage>
        <taxon>Eukaryota</taxon>
        <taxon>Sar</taxon>
        <taxon>Stramenopiles</taxon>
        <taxon>Oomycota</taxon>
        <taxon>Peronosporomycetes</taxon>
        <taxon>Peronosporales</taxon>
        <taxon>Peronosporaceae</taxon>
        <taxon>Phytophthora</taxon>
    </lineage>
</organism>